<dbReference type="Proteomes" id="UP001602013">
    <property type="component" value="Unassembled WGS sequence"/>
</dbReference>
<dbReference type="PRINTS" id="PR00455">
    <property type="entry name" value="HTHTETR"/>
</dbReference>
<accession>A0ABW6SJV9</accession>
<dbReference type="RefSeq" id="WP_387409247.1">
    <property type="nucleotide sequence ID" value="NZ_CP191998.1"/>
</dbReference>
<keyword evidence="7" id="KW-1185">Reference proteome</keyword>
<dbReference type="PANTHER" id="PTHR30055:SF234">
    <property type="entry name" value="HTH-TYPE TRANSCRIPTIONAL REGULATOR BETI"/>
    <property type="match status" value="1"/>
</dbReference>
<name>A0ABW6SJV9_9ACTN</name>
<protein>
    <submittedName>
        <fullName evidence="6">TetR/AcrR family transcriptional regulator</fullName>
    </submittedName>
</protein>
<dbReference type="SUPFAM" id="SSF46689">
    <property type="entry name" value="Homeodomain-like"/>
    <property type="match status" value="1"/>
</dbReference>
<dbReference type="EMBL" id="JBIASD010000003">
    <property type="protein sequence ID" value="MFF3665245.1"/>
    <property type="molecule type" value="Genomic_DNA"/>
</dbReference>
<sequence>MSGLRERKKQETRQQISDMASWLFMQRGFDTVTVAEIAEAASVSTKTVFNYFPRKEDLFLDRIPEATDLITRTVRERPADMEPLTALRQAAVRLVREGHPLGGIGEGYEHFVRVVVNSPALRARVREFVDEVEDLLAKLFEEIEAKGPWSRVSAALVVAAVRSTYATSFRRLLDGDRPEDIRDDHIVLLNRSFDVLERALA</sequence>
<evidence type="ECO:0000313" key="6">
    <source>
        <dbReference type="EMBL" id="MFF3665245.1"/>
    </source>
</evidence>
<dbReference type="Gene3D" id="1.10.357.10">
    <property type="entry name" value="Tetracycline Repressor, domain 2"/>
    <property type="match status" value="1"/>
</dbReference>
<feature type="DNA-binding region" description="H-T-H motif" evidence="4">
    <location>
        <begin position="33"/>
        <end position="52"/>
    </location>
</feature>
<dbReference type="Pfam" id="PF00440">
    <property type="entry name" value="TetR_N"/>
    <property type="match status" value="1"/>
</dbReference>
<dbReference type="InterPro" id="IPR001647">
    <property type="entry name" value="HTH_TetR"/>
</dbReference>
<dbReference type="InterPro" id="IPR050109">
    <property type="entry name" value="HTH-type_TetR-like_transc_reg"/>
</dbReference>
<reference evidence="6 7" key="1">
    <citation type="submission" date="2024-10" db="EMBL/GenBank/DDBJ databases">
        <title>The Natural Products Discovery Center: Release of the First 8490 Sequenced Strains for Exploring Actinobacteria Biosynthetic Diversity.</title>
        <authorList>
            <person name="Kalkreuter E."/>
            <person name="Kautsar S.A."/>
            <person name="Yang D."/>
            <person name="Bader C.D."/>
            <person name="Teijaro C.N."/>
            <person name="Fluegel L."/>
            <person name="Davis C.M."/>
            <person name="Simpson J.R."/>
            <person name="Lauterbach L."/>
            <person name="Steele A.D."/>
            <person name="Gui C."/>
            <person name="Meng S."/>
            <person name="Li G."/>
            <person name="Viehrig K."/>
            <person name="Ye F."/>
            <person name="Su P."/>
            <person name="Kiefer A.F."/>
            <person name="Nichols A."/>
            <person name="Cepeda A.J."/>
            <person name="Yan W."/>
            <person name="Fan B."/>
            <person name="Jiang Y."/>
            <person name="Adhikari A."/>
            <person name="Zheng C.-J."/>
            <person name="Schuster L."/>
            <person name="Cowan T.M."/>
            <person name="Smanski M.J."/>
            <person name="Chevrette M.G."/>
            <person name="De Carvalho L.P.S."/>
            <person name="Shen B."/>
        </authorList>
    </citation>
    <scope>NUCLEOTIDE SEQUENCE [LARGE SCALE GENOMIC DNA]</scope>
    <source>
        <strain evidence="6 7">NPDC002173</strain>
    </source>
</reference>
<dbReference type="PROSITE" id="PS50977">
    <property type="entry name" value="HTH_TETR_2"/>
    <property type="match status" value="1"/>
</dbReference>
<dbReference type="PANTHER" id="PTHR30055">
    <property type="entry name" value="HTH-TYPE TRANSCRIPTIONAL REGULATOR RUTR"/>
    <property type="match status" value="1"/>
</dbReference>
<organism evidence="6 7">
    <name type="scientific">Microtetraspora malaysiensis</name>
    <dbReference type="NCBI Taxonomy" id="161358"/>
    <lineage>
        <taxon>Bacteria</taxon>
        <taxon>Bacillati</taxon>
        <taxon>Actinomycetota</taxon>
        <taxon>Actinomycetes</taxon>
        <taxon>Streptosporangiales</taxon>
        <taxon>Streptosporangiaceae</taxon>
        <taxon>Microtetraspora</taxon>
    </lineage>
</organism>
<keyword evidence="2 4" id="KW-0238">DNA-binding</keyword>
<keyword evidence="3" id="KW-0804">Transcription</keyword>
<dbReference type="InterPro" id="IPR009057">
    <property type="entry name" value="Homeodomain-like_sf"/>
</dbReference>
<comment type="caution">
    <text evidence="6">The sequence shown here is derived from an EMBL/GenBank/DDBJ whole genome shotgun (WGS) entry which is preliminary data.</text>
</comment>
<evidence type="ECO:0000256" key="1">
    <source>
        <dbReference type="ARBA" id="ARBA00023015"/>
    </source>
</evidence>
<proteinExistence type="predicted"/>
<gene>
    <name evidence="6" type="ORF">ACFYXI_06585</name>
</gene>
<evidence type="ECO:0000256" key="3">
    <source>
        <dbReference type="ARBA" id="ARBA00023163"/>
    </source>
</evidence>
<feature type="domain" description="HTH tetR-type" evidence="5">
    <location>
        <begin position="10"/>
        <end position="70"/>
    </location>
</feature>
<keyword evidence="1" id="KW-0805">Transcription regulation</keyword>
<evidence type="ECO:0000256" key="2">
    <source>
        <dbReference type="ARBA" id="ARBA00023125"/>
    </source>
</evidence>
<evidence type="ECO:0000259" key="5">
    <source>
        <dbReference type="PROSITE" id="PS50977"/>
    </source>
</evidence>
<evidence type="ECO:0000313" key="7">
    <source>
        <dbReference type="Proteomes" id="UP001602013"/>
    </source>
</evidence>
<evidence type="ECO:0000256" key="4">
    <source>
        <dbReference type="PROSITE-ProRule" id="PRU00335"/>
    </source>
</evidence>